<feature type="binding site" evidence="17">
    <location>
        <position position="275"/>
    </location>
    <ligand>
        <name>FAD</name>
        <dbReference type="ChEBI" id="CHEBI:57692"/>
    </ligand>
</feature>
<keyword evidence="6 17" id="KW-0285">Flavoprotein</keyword>
<keyword evidence="9 19" id="KW-0157">Chromophore</keyword>
<evidence type="ECO:0000256" key="12">
    <source>
        <dbReference type="ARBA" id="ARBA00023239"/>
    </source>
</evidence>
<dbReference type="EC" id="4.1.99.3" evidence="4"/>
<dbReference type="InterPro" id="IPR002081">
    <property type="entry name" value="Cryptochrome/DNA_photolyase_1"/>
</dbReference>
<reference evidence="21 22" key="1">
    <citation type="submission" date="2018-10" db="EMBL/GenBank/DDBJ databases">
        <title>Comparative functional genomics of the obligate endosymbiont Buchnera aphidicola.</title>
        <authorList>
            <person name="Chong R.A."/>
        </authorList>
    </citation>
    <scope>NUCLEOTIDE SEQUENCE [LARGE SCALE GENOMIC DNA]</scope>
    <source>
        <strain evidence="21 22">Mrh</strain>
    </source>
</reference>
<dbReference type="PANTHER" id="PTHR11455:SF9">
    <property type="entry name" value="CRYPTOCHROME CIRCADIAN CLOCK 5 ISOFORM X1"/>
    <property type="match status" value="1"/>
</dbReference>
<dbReference type="Gene3D" id="1.25.40.80">
    <property type="match status" value="1"/>
</dbReference>
<evidence type="ECO:0000256" key="15">
    <source>
        <dbReference type="ARBA" id="ARBA00059220"/>
    </source>
</evidence>
<dbReference type="GO" id="GO:0071949">
    <property type="term" value="F:FAD binding"/>
    <property type="evidence" value="ECO:0007669"/>
    <property type="project" value="TreeGrafter"/>
</dbReference>
<evidence type="ECO:0000256" key="14">
    <source>
        <dbReference type="ARBA" id="ARBA00033999"/>
    </source>
</evidence>
<proteinExistence type="inferred from homology"/>
<dbReference type="AlphaFoldDB" id="A0A4D6YG47"/>
<dbReference type="Pfam" id="PF03441">
    <property type="entry name" value="FAD_binding_7"/>
    <property type="match status" value="1"/>
</dbReference>
<keyword evidence="10" id="KW-0238">DNA-binding</keyword>
<dbReference type="InterPro" id="IPR006050">
    <property type="entry name" value="DNA_photolyase_N"/>
</dbReference>
<dbReference type="GO" id="GO:0009416">
    <property type="term" value="P:response to light stimulus"/>
    <property type="evidence" value="ECO:0007669"/>
    <property type="project" value="TreeGrafter"/>
</dbReference>
<evidence type="ECO:0000256" key="1">
    <source>
        <dbReference type="ARBA" id="ARBA00001932"/>
    </source>
</evidence>
<feature type="domain" description="Photolyase/cryptochrome alpha/beta" evidence="20">
    <location>
        <begin position="2"/>
        <end position="136"/>
    </location>
</feature>
<organism evidence="21 22">
    <name type="scientific">Buchnera aphidicola subsp. Melaphis rhois</name>
    <dbReference type="NCBI Taxonomy" id="118103"/>
    <lineage>
        <taxon>Bacteria</taxon>
        <taxon>Pseudomonadati</taxon>
        <taxon>Pseudomonadota</taxon>
        <taxon>Gammaproteobacteria</taxon>
        <taxon>Enterobacterales</taxon>
        <taxon>Erwiniaceae</taxon>
        <taxon>Buchnera</taxon>
    </lineage>
</organism>
<feature type="site" description="Electron transfer via tryptophanyl radical" evidence="18">
    <location>
        <position position="310"/>
    </location>
</feature>
<feature type="binding site" evidence="17">
    <location>
        <begin position="376"/>
        <end position="378"/>
    </location>
    <ligand>
        <name>FAD</name>
        <dbReference type="ChEBI" id="CHEBI:57692"/>
    </ligand>
</feature>
<comment type="similarity">
    <text evidence="2">Belongs to the DNA photolyase class-1 family.</text>
</comment>
<dbReference type="SUPFAM" id="SSF52425">
    <property type="entry name" value="Cryptochrome/photolyase, N-terminal domain"/>
    <property type="match status" value="1"/>
</dbReference>
<dbReference type="FunFam" id="1.10.579.10:FF:000003">
    <property type="entry name" value="Deoxyribodipyrimidine photo-lyase"/>
    <property type="match status" value="1"/>
</dbReference>
<evidence type="ECO:0000256" key="2">
    <source>
        <dbReference type="ARBA" id="ARBA00005862"/>
    </source>
</evidence>
<dbReference type="OrthoDB" id="9772484at2"/>
<evidence type="ECO:0000256" key="13">
    <source>
        <dbReference type="ARBA" id="ARBA00031671"/>
    </source>
</evidence>
<comment type="cofactor">
    <cofactor evidence="17">
        <name>FAD</name>
        <dbReference type="ChEBI" id="CHEBI:57692"/>
    </cofactor>
    <text evidence="17">Binds 1 FAD per subunit.</text>
</comment>
<comment type="function">
    <text evidence="15">Involved in repair of UV radiation-induced DNA damage. Catalyzes the light-dependent monomerization (300-600 nm) of cyclobutyl pyrimidine dimers (in cis-syn configuration), which are formed between adjacent bases on the same DNA strand upon exposure to ultraviolet radiation.</text>
</comment>
<keyword evidence="12 21" id="KW-0456">Lyase</keyword>
<dbReference type="Pfam" id="PF00875">
    <property type="entry name" value="DNA_photolyase"/>
    <property type="match status" value="1"/>
</dbReference>
<evidence type="ECO:0000256" key="16">
    <source>
        <dbReference type="ARBA" id="ARBA00083107"/>
    </source>
</evidence>
<evidence type="ECO:0000256" key="3">
    <source>
        <dbReference type="ARBA" id="ARBA00011245"/>
    </source>
</evidence>
<feature type="site" description="Electron transfer via tryptophanyl radical" evidence="18">
    <location>
        <position position="386"/>
    </location>
</feature>
<evidence type="ECO:0000313" key="21">
    <source>
        <dbReference type="EMBL" id="QCI23305.1"/>
    </source>
</evidence>
<dbReference type="InterPro" id="IPR014729">
    <property type="entry name" value="Rossmann-like_a/b/a_fold"/>
</dbReference>
<keyword evidence="11" id="KW-0234">DNA repair</keyword>
<sequence>MKTNLMWFRSDLRIRNNLALYSACQDCEATILALFISCPHQWKLNSMSSRKAFLIYKNIIFLKKELMKLNIYLYYHESTTFLESVNYLIKFCRKNKVNNLYYNYEYEFLEQKRDIMVMKKLKKYHIISNGFHSSTLIPPGVIINKKGEMYKKYSHFKNRCILEVLKNSLNDIFIPKKRKTIILTSNTPIVPFDFNFHRFNEQLFPIGEIKVLKKLKLFFKNKFNKYFTKNNSISNDTSMLSAHLSIGVLSPMQCLFLLFKYYPNTYAYYVKKCCWVNELIWREFFKHLLYFHPLLSQQKVLCDWENNIKWSNNEKHFEAWKRGKTGFPIVDAGMRQLNQLGWMHNRLRMVTSSFLVKNLLIDWRKGEQYFMSRLIDGDTALNNGNWQWISSIGSDSAPYFRIFNPILQSKKFDAQGKFIRKYIPELTKISYTNIHDPNTWNRKIRRRNSYPEPIINLADSKKTMLTVFKLAKYKL</sequence>
<evidence type="ECO:0000256" key="5">
    <source>
        <dbReference type="ARBA" id="ARBA00014046"/>
    </source>
</evidence>
<evidence type="ECO:0000256" key="18">
    <source>
        <dbReference type="PIRSR" id="PIRSR602081-2"/>
    </source>
</evidence>
<dbReference type="InterPro" id="IPR005101">
    <property type="entry name" value="Cryptochr/Photolyase_FAD-bd"/>
</dbReference>
<evidence type="ECO:0000259" key="20">
    <source>
        <dbReference type="PROSITE" id="PS51645"/>
    </source>
</evidence>
<dbReference type="RefSeq" id="WP_158336504.1">
    <property type="nucleotide sequence ID" value="NZ_CP033004.1"/>
</dbReference>
<evidence type="ECO:0000256" key="8">
    <source>
        <dbReference type="ARBA" id="ARBA00022827"/>
    </source>
</evidence>
<evidence type="ECO:0000313" key="22">
    <source>
        <dbReference type="Proteomes" id="UP000298566"/>
    </source>
</evidence>
<dbReference type="GO" id="GO:0003677">
    <property type="term" value="F:DNA binding"/>
    <property type="evidence" value="ECO:0007669"/>
    <property type="project" value="UniProtKB-KW"/>
</dbReference>
<protein>
    <recommendedName>
        <fullName evidence="5">Deoxyribodipyrimidine photo-lyase</fullName>
        <ecNumber evidence="4">4.1.99.3</ecNumber>
    </recommendedName>
    <alternativeName>
        <fullName evidence="13">DNA photolyase</fullName>
    </alternativeName>
    <alternativeName>
        <fullName evidence="16">Photoreactivating enzyme</fullName>
    </alternativeName>
</protein>
<evidence type="ECO:0000256" key="9">
    <source>
        <dbReference type="ARBA" id="ARBA00022991"/>
    </source>
</evidence>
<dbReference type="Gene3D" id="1.10.579.10">
    <property type="entry name" value="DNA Cyclobutane Dipyrimidine Photolyase, subunit A, domain 3"/>
    <property type="match status" value="1"/>
</dbReference>
<evidence type="ECO:0000256" key="11">
    <source>
        <dbReference type="ARBA" id="ARBA00023204"/>
    </source>
</evidence>
<comment type="similarity">
    <text evidence="19">Belongs to the DNA photolyase family.</text>
</comment>
<gene>
    <name evidence="21" type="ORF">D9V73_01425</name>
</gene>
<dbReference type="PROSITE" id="PS00394">
    <property type="entry name" value="DNA_PHOTOLYASES_1_1"/>
    <property type="match status" value="1"/>
</dbReference>
<dbReference type="InterPro" id="IPR036134">
    <property type="entry name" value="Crypto/Photolyase_FAD-like_sf"/>
</dbReference>
<feature type="binding site" evidence="17">
    <location>
        <begin position="278"/>
        <end position="285"/>
    </location>
    <ligand>
        <name>FAD</name>
        <dbReference type="ChEBI" id="CHEBI:57692"/>
    </ligand>
</feature>
<dbReference type="Gene3D" id="3.40.50.620">
    <property type="entry name" value="HUPs"/>
    <property type="match status" value="1"/>
</dbReference>
<dbReference type="GO" id="GO:0003904">
    <property type="term" value="F:deoxyribodipyrimidine photo-lyase activity"/>
    <property type="evidence" value="ECO:0007669"/>
    <property type="project" value="UniProtKB-EC"/>
</dbReference>
<name>A0A4D6YG47_BUCMH</name>
<feature type="binding site" evidence="17">
    <location>
        <begin position="237"/>
        <end position="241"/>
    </location>
    <ligand>
        <name>FAD</name>
        <dbReference type="ChEBI" id="CHEBI:57692"/>
    </ligand>
</feature>
<evidence type="ECO:0000256" key="10">
    <source>
        <dbReference type="ARBA" id="ARBA00023125"/>
    </source>
</evidence>
<dbReference type="PRINTS" id="PR00147">
    <property type="entry name" value="DNAPHOTLYASE"/>
</dbReference>
<evidence type="ECO:0000256" key="4">
    <source>
        <dbReference type="ARBA" id="ARBA00013149"/>
    </source>
</evidence>
<dbReference type="PROSITE" id="PS00691">
    <property type="entry name" value="DNA_PHOTOLYASES_1_2"/>
    <property type="match status" value="1"/>
</dbReference>
<feature type="binding site" evidence="17">
    <location>
        <position position="226"/>
    </location>
    <ligand>
        <name>FAD</name>
        <dbReference type="ChEBI" id="CHEBI:57692"/>
    </ligand>
</feature>
<dbReference type="NCBIfam" id="NF007955">
    <property type="entry name" value="PRK10674.1"/>
    <property type="match status" value="1"/>
</dbReference>
<dbReference type="InterPro" id="IPR036155">
    <property type="entry name" value="Crypto/Photolyase_N_sf"/>
</dbReference>
<dbReference type="EMBL" id="CP033004">
    <property type="protein sequence ID" value="QCI23305.1"/>
    <property type="molecule type" value="Genomic_DNA"/>
</dbReference>
<keyword evidence="7" id="KW-0227">DNA damage</keyword>
<dbReference type="SUPFAM" id="SSF48173">
    <property type="entry name" value="Cryptochrome/photolyase FAD-binding domain"/>
    <property type="match status" value="1"/>
</dbReference>
<accession>A0A4D6YG47</accession>
<dbReference type="PANTHER" id="PTHR11455">
    <property type="entry name" value="CRYPTOCHROME"/>
    <property type="match status" value="1"/>
</dbReference>
<comment type="cofactor">
    <cofactor evidence="1">
        <name>(6R)-5,10-methylene-5,6,7,8-tetrahydrofolate</name>
        <dbReference type="ChEBI" id="CHEBI:15636"/>
    </cofactor>
</comment>
<evidence type="ECO:0000256" key="7">
    <source>
        <dbReference type="ARBA" id="ARBA00022763"/>
    </source>
</evidence>
<dbReference type="GO" id="GO:0000719">
    <property type="term" value="P:photoreactive repair"/>
    <property type="evidence" value="ECO:0007669"/>
    <property type="project" value="UniProtKB-ARBA"/>
</dbReference>
<comment type="catalytic activity">
    <reaction evidence="14">
        <text>cyclobutadipyrimidine (in DNA) = 2 pyrimidine residues (in DNA).</text>
        <dbReference type="EC" id="4.1.99.3"/>
    </reaction>
</comment>
<dbReference type="Proteomes" id="UP000298566">
    <property type="component" value="Chromosome"/>
</dbReference>
<evidence type="ECO:0000256" key="6">
    <source>
        <dbReference type="ARBA" id="ARBA00022630"/>
    </source>
</evidence>
<keyword evidence="8 17" id="KW-0274">FAD</keyword>
<evidence type="ECO:0000256" key="19">
    <source>
        <dbReference type="RuleBase" id="RU004182"/>
    </source>
</evidence>
<feature type="site" description="Electron transfer via tryptophanyl radical" evidence="18">
    <location>
        <position position="363"/>
    </location>
</feature>
<evidence type="ECO:0000256" key="17">
    <source>
        <dbReference type="PIRSR" id="PIRSR602081-1"/>
    </source>
</evidence>
<dbReference type="PROSITE" id="PS51645">
    <property type="entry name" value="PHR_CRY_ALPHA_BETA"/>
    <property type="match status" value="1"/>
</dbReference>
<dbReference type="InterPro" id="IPR018394">
    <property type="entry name" value="DNA_photolyase_1_CS_C"/>
</dbReference>
<comment type="subunit">
    <text evidence="3">Monomer.</text>
</comment>